<protein>
    <submittedName>
        <fullName evidence="1">Uncharacterized protein</fullName>
    </submittedName>
</protein>
<sequence length="80" mass="9225">MLFISVIIVSYARQTSSYMCVSYAQQPELLTGIDLKKVSRLIGTISLATFLQLELFWVWLVKSFLHYLSCKIINYTLTNV</sequence>
<reference evidence="1 2" key="1">
    <citation type="submission" date="2015-03" db="EMBL/GenBank/DDBJ databases">
        <authorList>
            <person name="Murphy D."/>
        </authorList>
    </citation>
    <scope>NUCLEOTIDE SEQUENCE [LARGE SCALE GENOMIC DNA]</scope>
    <source>
        <strain evidence="1 2">Y233</strain>
    </source>
</reference>
<evidence type="ECO:0000313" key="1">
    <source>
        <dbReference type="EMBL" id="CNI38710.1"/>
    </source>
</evidence>
<dbReference type="AlphaFoldDB" id="A0A0T9R0V5"/>
<gene>
    <name evidence="1" type="ORF">ERS008667_03232</name>
</gene>
<dbReference type="EMBL" id="CQBK01000027">
    <property type="protein sequence ID" value="CNI38710.1"/>
    <property type="molecule type" value="Genomic_DNA"/>
</dbReference>
<dbReference type="Proteomes" id="UP000038204">
    <property type="component" value="Unassembled WGS sequence"/>
</dbReference>
<evidence type="ECO:0000313" key="2">
    <source>
        <dbReference type="Proteomes" id="UP000038204"/>
    </source>
</evidence>
<proteinExistence type="predicted"/>
<organism evidence="1 2">
    <name type="scientific">Yersinia similis</name>
    <dbReference type="NCBI Taxonomy" id="367190"/>
    <lineage>
        <taxon>Bacteria</taxon>
        <taxon>Pseudomonadati</taxon>
        <taxon>Pseudomonadota</taxon>
        <taxon>Gammaproteobacteria</taxon>
        <taxon>Enterobacterales</taxon>
        <taxon>Yersiniaceae</taxon>
        <taxon>Yersinia</taxon>
    </lineage>
</organism>
<name>A0A0T9R0V5_9GAMM</name>
<accession>A0A0T9R0V5</accession>